<evidence type="ECO:0000313" key="5">
    <source>
        <dbReference type="Proteomes" id="UP001165427"/>
    </source>
</evidence>
<dbReference type="InterPro" id="IPR006675">
    <property type="entry name" value="HDIG_dom"/>
</dbReference>
<accession>A0AA41ULP1</accession>
<keyword evidence="5" id="KW-1185">Reference proteome</keyword>
<organism evidence="4 5">
    <name type="scientific">Desulfatitalea alkaliphila</name>
    <dbReference type="NCBI Taxonomy" id="2929485"/>
    <lineage>
        <taxon>Bacteria</taxon>
        <taxon>Pseudomonadati</taxon>
        <taxon>Thermodesulfobacteriota</taxon>
        <taxon>Desulfobacteria</taxon>
        <taxon>Desulfobacterales</taxon>
        <taxon>Desulfosarcinaceae</taxon>
        <taxon>Desulfatitalea</taxon>
    </lineage>
</organism>
<evidence type="ECO:0000313" key="4">
    <source>
        <dbReference type="EMBL" id="MCJ8502602.1"/>
    </source>
</evidence>
<dbReference type="NCBIfam" id="TIGR00277">
    <property type="entry name" value="HDIG"/>
    <property type="match status" value="1"/>
</dbReference>
<evidence type="ECO:0000259" key="2">
    <source>
        <dbReference type="PROSITE" id="PS51832"/>
    </source>
</evidence>
<dbReference type="PROSITE" id="PS51831">
    <property type="entry name" value="HD"/>
    <property type="match status" value="1"/>
</dbReference>
<feature type="domain" description="HD" evidence="1">
    <location>
        <begin position="12"/>
        <end position="135"/>
    </location>
</feature>
<feature type="domain" description="HDOD" evidence="3">
    <location>
        <begin position="1"/>
        <end position="104"/>
    </location>
</feature>
<dbReference type="Proteomes" id="UP001165427">
    <property type="component" value="Unassembled WGS sequence"/>
</dbReference>
<dbReference type="PANTHER" id="PTHR43155">
    <property type="entry name" value="CYCLIC DI-GMP PHOSPHODIESTERASE PA4108-RELATED"/>
    <property type="match status" value="1"/>
</dbReference>
<dbReference type="PROSITE" id="PS51832">
    <property type="entry name" value="HD_GYP"/>
    <property type="match status" value="1"/>
</dbReference>
<dbReference type="SUPFAM" id="SSF109604">
    <property type="entry name" value="HD-domain/PDEase-like"/>
    <property type="match status" value="1"/>
</dbReference>
<name>A0AA41ULP1_9BACT</name>
<dbReference type="PROSITE" id="PS51833">
    <property type="entry name" value="HDOD"/>
    <property type="match status" value="1"/>
</dbReference>
<sequence>MSDALGQKDSYTQAHARRVAAYAERLAQRMGLPNDQVRQIALGGMLHDVGKLALSDRIFSSKQTALSEDLLDEVHSHPLIGAALLRNISCDNAIVEVVLYHHERLDGSGYPFGLGADEIPFNALLVSVADCFDAITTDRPYQRRKSRAHAFSIMNQMAGPALPRDMVALMIEEVRTHGMESNMSAPPPLPRAANG</sequence>
<comment type="caution">
    <text evidence="4">The sequence shown here is derived from an EMBL/GenBank/DDBJ whole genome shotgun (WGS) entry which is preliminary data.</text>
</comment>
<dbReference type="InterPro" id="IPR003607">
    <property type="entry name" value="HD/PDEase_dom"/>
</dbReference>
<dbReference type="AlphaFoldDB" id="A0AA41ULP1"/>
<dbReference type="InterPro" id="IPR013976">
    <property type="entry name" value="HDOD"/>
</dbReference>
<dbReference type="CDD" id="cd00077">
    <property type="entry name" value="HDc"/>
    <property type="match status" value="1"/>
</dbReference>
<dbReference type="InterPro" id="IPR037522">
    <property type="entry name" value="HD_GYP_dom"/>
</dbReference>
<dbReference type="PANTHER" id="PTHR43155:SF2">
    <property type="entry name" value="CYCLIC DI-GMP PHOSPHODIESTERASE PA4108"/>
    <property type="match status" value="1"/>
</dbReference>
<dbReference type="EMBL" id="JALJRB010000029">
    <property type="protein sequence ID" value="MCJ8502602.1"/>
    <property type="molecule type" value="Genomic_DNA"/>
</dbReference>
<dbReference type="SMART" id="SM00471">
    <property type="entry name" value="HDc"/>
    <property type="match status" value="1"/>
</dbReference>
<dbReference type="Pfam" id="PF13487">
    <property type="entry name" value="HD_5"/>
    <property type="match status" value="1"/>
</dbReference>
<protein>
    <submittedName>
        <fullName evidence="4">HD domain-containing protein</fullName>
    </submittedName>
</protein>
<proteinExistence type="predicted"/>
<feature type="domain" description="HD-GYP" evidence="2">
    <location>
        <begin position="1"/>
        <end position="186"/>
    </location>
</feature>
<evidence type="ECO:0000259" key="1">
    <source>
        <dbReference type="PROSITE" id="PS51831"/>
    </source>
</evidence>
<evidence type="ECO:0000259" key="3">
    <source>
        <dbReference type="PROSITE" id="PS51833"/>
    </source>
</evidence>
<gene>
    <name evidence="4" type="ORF">MRX98_18655</name>
</gene>
<dbReference type="RefSeq" id="WP_246913636.1">
    <property type="nucleotide sequence ID" value="NZ_JALJRB010000029.1"/>
</dbReference>
<reference evidence="4" key="1">
    <citation type="submission" date="2022-04" db="EMBL/GenBank/DDBJ databases">
        <title>Desulfatitalea alkaliphila sp. nov., a novel anaerobic sulfate-reducing bacterium isolated from terrestrial mud volcano, Taman Peninsula, Russia.</title>
        <authorList>
            <person name="Khomyakova M.A."/>
            <person name="Merkel A.Y."/>
            <person name="Slobodkin A.I."/>
        </authorList>
    </citation>
    <scope>NUCLEOTIDE SEQUENCE</scope>
    <source>
        <strain evidence="4">M08but</strain>
    </source>
</reference>
<dbReference type="InterPro" id="IPR006674">
    <property type="entry name" value="HD_domain"/>
</dbReference>
<dbReference type="Gene3D" id="1.10.3210.10">
    <property type="entry name" value="Hypothetical protein af1432"/>
    <property type="match status" value="1"/>
</dbReference>